<organism evidence="2 3">
    <name type="scientific">Austropuccinia psidii MF-1</name>
    <dbReference type="NCBI Taxonomy" id="1389203"/>
    <lineage>
        <taxon>Eukaryota</taxon>
        <taxon>Fungi</taxon>
        <taxon>Dikarya</taxon>
        <taxon>Basidiomycota</taxon>
        <taxon>Pucciniomycotina</taxon>
        <taxon>Pucciniomycetes</taxon>
        <taxon>Pucciniales</taxon>
        <taxon>Sphaerophragmiaceae</taxon>
        <taxon>Austropuccinia</taxon>
    </lineage>
</organism>
<protein>
    <submittedName>
        <fullName evidence="2">Uncharacterized protein</fullName>
    </submittedName>
</protein>
<feature type="region of interest" description="Disordered" evidence="1">
    <location>
        <begin position="46"/>
        <end position="94"/>
    </location>
</feature>
<dbReference type="AlphaFoldDB" id="A0A9Q3HEH1"/>
<evidence type="ECO:0000313" key="2">
    <source>
        <dbReference type="EMBL" id="MBW0501342.1"/>
    </source>
</evidence>
<dbReference type="EMBL" id="AVOT02016277">
    <property type="protein sequence ID" value="MBW0501342.1"/>
    <property type="molecule type" value="Genomic_DNA"/>
</dbReference>
<evidence type="ECO:0000313" key="3">
    <source>
        <dbReference type="Proteomes" id="UP000765509"/>
    </source>
</evidence>
<proteinExistence type="predicted"/>
<feature type="compositionally biased region" description="Basic and acidic residues" evidence="1">
    <location>
        <begin position="46"/>
        <end position="63"/>
    </location>
</feature>
<accession>A0A9Q3HEH1</accession>
<dbReference type="Proteomes" id="UP000765509">
    <property type="component" value="Unassembled WGS sequence"/>
</dbReference>
<feature type="compositionally biased region" description="Basic and acidic residues" evidence="1">
    <location>
        <begin position="77"/>
        <end position="86"/>
    </location>
</feature>
<comment type="caution">
    <text evidence="2">The sequence shown here is derived from an EMBL/GenBank/DDBJ whole genome shotgun (WGS) entry which is preliminary data.</text>
</comment>
<keyword evidence="3" id="KW-1185">Reference proteome</keyword>
<reference evidence="2" key="1">
    <citation type="submission" date="2021-03" db="EMBL/GenBank/DDBJ databases">
        <title>Draft genome sequence of rust myrtle Austropuccinia psidii MF-1, a brazilian biotype.</title>
        <authorList>
            <person name="Quecine M.C."/>
            <person name="Pachon D.M.R."/>
            <person name="Bonatelli M.L."/>
            <person name="Correr F.H."/>
            <person name="Franceschini L.M."/>
            <person name="Leite T.F."/>
            <person name="Margarido G.R.A."/>
            <person name="Almeida C.A."/>
            <person name="Ferrarezi J.A."/>
            <person name="Labate C.A."/>
        </authorList>
    </citation>
    <scope>NUCLEOTIDE SEQUENCE</scope>
    <source>
        <strain evidence="2">MF-1</strain>
    </source>
</reference>
<name>A0A9Q3HEH1_9BASI</name>
<gene>
    <name evidence="2" type="ORF">O181_041057</name>
</gene>
<sequence>MNSYLQIKSFLGKKKTIEFLGGWSPLACKDKVKEIKNWLKNKSLLAKDRNKELEMTPALEKEGPVASKSSKPAPEVSKNKPKEPQKKQRGPKNY</sequence>
<evidence type="ECO:0000256" key="1">
    <source>
        <dbReference type="SAM" id="MobiDB-lite"/>
    </source>
</evidence>